<reference evidence="1 2" key="1">
    <citation type="submission" date="2023-12" db="EMBL/GenBank/DDBJ databases">
        <title>Genome comparison identifies genes involved in endophytic behavior of Lysinibacillus irui and provides insights into its role as a plant-growth promoting bacterium.</title>
        <authorList>
            <person name="Hilario S."/>
            <person name="Matos I."/>
            <person name="Goncalves M.F.M."/>
            <person name="Pardo C.A."/>
            <person name="Santos M.J."/>
        </authorList>
    </citation>
    <scope>NUCLEOTIDE SEQUENCE [LARGE SCALE GENOMIC DNA]</scope>
    <source>
        <strain evidence="1 2">B3</strain>
    </source>
</reference>
<dbReference type="EMBL" id="JAXUIA010000022">
    <property type="protein sequence ID" value="MEA0979145.1"/>
    <property type="molecule type" value="Genomic_DNA"/>
</dbReference>
<protein>
    <recommendedName>
        <fullName evidence="3">Fur-regulated basic protein FbpA</fullName>
    </recommendedName>
</protein>
<keyword evidence="2" id="KW-1185">Reference proteome</keyword>
<dbReference type="Proteomes" id="UP001289615">
    <property type="component" value="Unassembled WGS sequence"/>
</dbReference>
<sequence length="55" mass="6331">MNKENAPVVTEAQKREVKLALFANNTANELLKYKLTKEELSLFLKRLQIVDVSIK</sequence>
<comment type="caution">
    <text evidence="1">The sequence shown here is derived from an EMBL/GenBank/DDBJ whole genome shotgun (WGS) entry which is preliminary data.</text>
</comment>
<dbReference type="RefSeq" id="WP_322612132.1">
    <property type="nucleotide sequence ID" value="NZ_JAXLNX010000031.1"/>
</dbReference>
<evidence type="ECO:0008006" key="3">
    <source>
        <dbReference type="Google" id="ProtNLM"/>
    </source>
</evidence>
<proteinExistence type="predicted"/>
<evidence type="ECO:0000313" key="2">
    <source>
        <dbReference type="Proteomes" id="UP001289615"/>
    </source>
</evidence>
<name>A0ABU5NSX5_9BACI</name>
<organism evidence="1 2">
    <name type="scientific">Lysinibacillus irui</name>
    <dbReference type="NCBI Taxonomy" id="2998077"/>
    <lineage>
        <taxon>Bacteria</taxon>
        <taxon>Bacillati</taxon>
        <taxon>Bacillota</taxon>
        <taxon>Bacilli</taxon>
        <taxon>Bacillales</taxon>
        <taxon>Bacillaceae</taxon>
        <taxon>Lysinibacillus</taxon>
    </lineage>
</organism>
<gene>
    <name evidence="1" type="ORF">U6C28_22970</name>
</gene>
<evidence type="ECO:0000313" key="1">
    <source>
        <dbReference type="EMBL" id="MEA0979145.1"/>
    </source>
</evidence>
<accession>A0ABU5NSX5</accession>